<sequence length="65" mass="7403">MFPLKRSAEQLSDFIDKSKPHASGWIGFYWGKTPEEYRSGEKSIGAAITLAWLEMFQAKSEAIKH</sequence>
<evidence type="ECO:0000313" key="1">
    <source>
        <dbReference type="EMBL" id="TWT33019.1"/>
    </source>
</evidence>
<name>A0A5C5V4X2_9BACT</name>
<keyword evidence="2" id="KW-1185">Reference proteome</keyword>
<accession>A0A5C5V4X2</accession>
<gene>
    <name evidence="1" type="ORF">Enr8_28390</name>
</gene>
<protein>
    <submittedName>
        <fullName evidence="1">Uncharacterized protein</fullName>
    </submittedName>
</protein>
<dbReference type="AlphaFoldDB" id="A0A5C5V4X2"/>
<dbReference type="Proteomes" id="UP000318878">
    <property type="component" value="Unassembled WGS sequence"/>
</dbReference>
<reference evidence="1 2" key="1">
    <citation type="submission" date="2019-02" db="EMBL/GenBank/DDBJ databases">
        <title>Deep-cultivation of Planctomycetes and their phenomic and genomic characterization uncovers novel biology.</title>
        <authorList>
            <person name="Wiegand S."/>
            <person name="Jogler M."/>
            <person name="Boedeker C."/>
            <person name="Pinto D."/>
            <person name="Vollmers J."/>
            <person name="Rivas-Marin E."/>
            <person name="Kohn T."/>
            <person name="Peeters S.H."/>
            <person name="Heuer A."/>
            <person name="Rast P."/>
            <person name="Oberbeckmann S."/>
            <person name="Bunk B."/>
            <person name="Jeske O."/>
            <person name="Meyerdierks A."/>
            <person name="Storesund J.E."/>
            <person name="Kallscheuer N."/>
            <person name="Luecker S."/>
            <person name="Lage O.M."/>
            <person name="Pohl T."/>
            <person name="Merkel B.J."/>
            <person name="Hornburger P."/>
            <person name="Mueller R.-W."/>
            <person name="Bruemmer F."/>
            <person name="Labrenz M."/>
            <person name="Spormann A.M."/>
            <person name="Op Den Camp H."/>
            <person name="Overmann J."/>
            <person name="Amann R."/>
            <person name="Jetten M.S.M."/>
            <person name="Mascher T."/>
            <person name="Medema M.H."/>
            <person name="Devos D.P."/>
            <person name="Kaster A.-K."/>
            <person name="Ovreas L."/>
            <person name="Rohde M."/>
            <person name="Galperin M.Y."/>
            <person name="Jogler C."/>
        </authorList>
    </citation>
    <scope>NUCLEOTIDE SEQUENCE [LARGE SCALE GENOMIC DNA]</scope>
    <source>
        <strain evidence="1 2">Enr8</strain>
    </source>
</reference>
<organism evidence="1 2">
    <name type="scientific">Blastopirellula retiformator</name>
    <dbReference type="NCBI Taxonomy" id="2527970"/>
    <lineage>
        <taxon>Bacteria</taxon>
        <taxon>Pseudomonadati</taxon>
        <taxon>Planctomycetota</taxon>
        <taxon>Planctomycetia</taxon>
        <taxon>Pirellulales</taxon>
        <taxon>Pirellulaceae</taxon>
        <taxon>Blastopirellula</taxon>
    </lineage>
</organism>
<comment type="caution">
    <text evidence="1">The sequence shown here is derived from an EMBL/GenBank/DDBJ whole genome shotgun (WGS) entry which is preliminary data.</text>
</comment>
<evidence type="ECO:0000313" key="2">
    <source>
        <dbReference type="Proteomes" id="UP000318878"/>
    </source>
</evidence>
<dbReference type="EMBL" id="SJPF01000003">
    <property type="protein sequence ID" value="TWT33019.1"/>
    <property type="molecule type" value="Genomic_DNA"/>
</dbReference>
<proteinExistence type="predicted"/>